<sequence>MTKGFKELLKLAKSAKVATYDELQNLVYECSNEITGADFECVRQQLKIRMF</sequence>
<protein>
    <submittedName>
        <fullName evidence="1">Uncharacterized protein</fullName>
    </submittedName>
</protein>
<dbReference type="EMBL" id="LR797195">
    <property type="protein sequence ID" value="CAB4193309.1"/>
    <property type="molecule type" value="Genomic_DNA"/>
</dbReference>
<dbReference type="EMBL" id="LR796916">
    <property type="protein sequence ID" value="CAB4174927.1"/>
    <property type="molecule type" value="Genomic_DNA"/>
</dbReference>
<gene>
    <name evidence="2" type="ORF">UFOVP1247_55</name>
    <name evidence="1" type="ORF">UFOVP970_95</name>
</gene>
<organism evidence="1">
    <name type="scientific">uncultured Caudovirales phage</name>
    <dbReference type="NCBI Taxonomy" id="2100421"/>
    <lineage>
        <taxon>Viruses</taxon>
        <taxon>Duplodnaviria</taxon>
        <taxon>Heunggongvirae</taxon>
        <taxon>Uroviricota</taxon>
        <taxon>Caudoviricetes</taxon>
        <taxon>Peduoviridae</taxon>
        <taxon>Maltschvirus</taxon>
        <taxon>Maltschvirus maltsch</taxon>
    </lineage>
</organism>
<proteinExistence type="predicted"/>
<evidence type="ECO:0000313" key="2">
    <source>
        <dbReference type="EMBL" id="CAB4193309.1"/>
    </source>
</evidence>
<reference evidence="1" key="1">
    <citation type="submission" date="2020-05" db="EMBL/GenBank/DDBJ databases">
        <authorList>
            <person name="Chiriac C."/>
            <person name="Salcher M."/>
            <person name="Ghai R."/>
            <person name="Kavagutti S V."/>
        </authorList>
    </citation>
    <scope>NUCLEOTIDE SEQUENCE</scope>
</reference>
<name>A0A6J5PVR4_9CAUD</name>
<evidence type="ECO:0000313" key="1">
    <source>
        <dbReference type="EMBL" id="CAB4174927.1"/>
    </source>
</evidence>
<accession>A0A6J5PVR4</accession>